<dbReference type="GO" id="GO:0005737">
    <property type="term" value="C:cytoplasm"/>
    <property type="evidence" value="ECO:0007669"/>
    <property type="project" value="TreeGrafter"/>
</dbReference>
<dbReference type="SUPFAM" id="SSF51182">
    <property type="entry name" value="RmlC-like cupins"/>
    <property type="match status" value="1"/>
</dbReference>
<dbReference type="UniPathway" id="UPA00253">
    <property type="reaction ID" value="UER00330"/>
</dbReference>
<evidence type="ECO:0000256" key="3">
    <source>
        <dbReference type="ARBA" id="ARBA00022723"/>
    </source>
</evidence>
<dbReference type="AlphaFoldDB" id="A0A328C4R3"/>
<dbReference type="GO" id="GO:0043420">
    <property type="term" value="P:anthranilate metabolic process"/>
    <property type="evidence" value="ECO:0007669"/>
    <property type="project" value="UniProtKB-UniRule"/>
</dbReference>
<evidence type="ECO:0000256" key="1">
    <source>
        <dbReference type="ARBA" id="ARBA00002752"/>
    </source>
</evidence>
<dbReference type="GO" id="GO:0009435">
    <property type="term" value="P:NAD+ biosynthetic process"/>
    <property type="evidence" value="ECO:0007669"/>
    <property type="project" value="UniProtKB-UniPathway"/>
</dbReference>
<feature type="binding site" evidence="7">
    <location>
        <position position="124"/>
    </location>
    <ligand>
        <name>Fe cation</name>
        <dbReference type="ChEBI" id="CHEBI:24875"/>
        <label>2</label>
    </ligand>
</feature>
<feature type="binding site" evidence="7">
    <location>
        <position position="57"/>
    </location>
    <ligand>
        <name>Fe cation</name>
        <dbReference type="ChEBI" id="CHEBI:24875"/>
        <label>1</label>
        <note>catalytic</note>
    </ligand>
</feature>
<dbReference type="CDD" id="cd06123">
    <property type="entry name" value="cupin_HAO"/>
    <property type="match status" value="1"/>
</dbReference>
<comment type="catalytic activity">
    <reaction evidence="7">
        <text>3-hydroxyanthranilate + O2 = (2Z,4Z)-2-amino-3-carboxymuconate 6-semialdehyde</text>
        <dbReference type="Rhea" id="RHEA:17953"/>
        <dbReference type="ChEBI" id="CHEBI:15379"/>
        <dbReference type="ChEBI" id="CHEBI:36559"/>
        <dbReference type="ChEBI" id="CHEBI:77612"/>
        <dbReference type="EC" id="1.13.11.6"/>
    </reaction>
</comment>
<name>A0A328C4R3_9DELT</name>
<dbReference type="InterPro" id="IPR011051">
    <property type="entry name" value="RmlC_Cupin_sf"/>
</dbReference>
<protein>
    <recommendedName>
        <fullName evidence="7">3-hydroxyanthranilate 3,4-dioxygenase</fullName>
        <ecNumber evidence="7">1.13.11.6</ecNumber>
    </recommendedName>
    <alternativeName>
        <fullName evidence="7">3-hydroxyanthranilate oxygenase</fullName>
        <shortName evidence="7">3-HAO</shortName>
    </alternativeName>
    <alternativeName>
        <fullName evidence="7">3-hydroxyanthranilic acid dioxygenase</fullName>
        <shortName evidence="7">HAD</shortName>
    </alternativeName>
</protein>
<feature type="binding site" evidence="7">
    <location>
        <position position="57"/>
    </location>
    <ligand>
        <name>substrate</name>
    </ligand>
</feature>
<feature type="binding site" evidence="7">
    <location>
        <position position="164"/>
    </location>
    <ligand>
        <name>Fe cation</name>
        <dbReference type="ChEBI" id="CHEBI:24875"/>
        <label>2</label>
    </ligand>
</feature>
<feature type="binding site" evidence="7">
    <location>
        <position position="47"/>
    </location>
    <ligand>
        <name>O2</name>
        <dbReference type="ChEBI" id="CHEBI:15379"/>
    </ligand>
</feature>
<dbReference type="Pfam" id="PF06052">
    <property type="entry name" value="3-HAO"/>
    <property type="match status" value="1"/>
</dbReference>
<dbReference type="GO" id="GO:0000334">
    <property type="term" value="F:3-hydroxyanthranilate 3,4-dioxygenase activity"/>
    <property type="evidence" value="ECO:0007669"/>
    <property type="project" value="UniProtKB-UniRule"/>
</dbReference>
<accession>A0A328C4R3</accession>
<dbReference type="Gene3D" id="2.60.120.10">
    <property type="entry name" value="Jelly Rolls"/>
    <property type="match status" value="1"/>
</dbReference>
<dbReference type="HAMAP" id="MF_00825">
    <property type="entry name" value="3_HAO"/>
    <property type="match status" value="1"/>
</dbReference>
<feature type="binding site" evidence="7">
    <location>
        <position position="109"/>
    </location>
    <ligand>
        <name>substrate</name>
    </ligand>
</feature>
<comment type="similarity">
    <text evidence="7">Belongs to the 3-HAO family.</text>
</comment>
<dbReference type="InterPro" id="IPR010329">
    <property type="entry name" value="3hydroanth_dOase"/>
</dbReference>
<gene>
    <name evidence="7" type="primary">nbaC</name>
    <name evidence="8" type="ORF">DL240_10690</name>
</gene>
<evidence type="ECO:0000256" key="6">
    <source>
        <dbReference type="ARBA" id="ARBA00023004"/>
    </source>
</evidence>
<dbReference type="Proteomes" id="UP000249169">
    <property type="component" value="Unassembled WGS sequence"/>
</dbReference>
<feature type="binding site" evidence="7">
    <location>
        <position position="51"/>
    </location>
    <ligand>
        <name>Fe cation</name>
        <dbReference type="ChEBI" id="CHEBI:24875"/>
        <label>1</label>
        <note>catalytic</note>
    </ligand>
</feature>
<comment type="pathway">
    <text evidence="7">Cofactor biosynthesis; NAD(+) biosynthesis; quinolinate from L-kynurenine: step 3/3.</text>
</comment>
<dbReference type="NCBIfam" id="NF009763">
    <property type="entry name" value="PRK13264.1"/>
    <property type="match status" value="1"/>
</dbReference>
<evidence type="ECO:0000313" key="9">
    <source>
        <dbReference type="Proteomes" id="UP000249169"/>
    </source>
</evidence>
<dbReference type="InterPro" id="IPR014710">
    <property type="entry name" value="RmlC-like_jellyroll"/>
</dbReference>
<feature type="binding site" evidence="7">
    <location>
        <position position="161"/>
    </location>
    <ligand>
        <name>Fe cation</name>
        <dbReference type="ChEBI" id="CHEBI:24875"/>
        <label>2</label>
    </ligand>
</feature>
<evidence type="ECO:0000313" key="8">
    <source>
        <dbReference type="EMBL" id="RAL22311.1"/>
    </source>
</evidence>
<keyword evidence="5 7" id="KW-0560">Oxidoreductase</keyword>
<feature type="binding site" evidence="7">
    <location>
        <position position="127"/>
    </location>
    <ligand>
        <name>Fe cation</name>
        <dbReference type="ChEBI" id="CHEBI:24875"/>
        <label>2</label>
    </ligand>
</feature>
<feature type="binding site" evidence="7">
    <location>
        <position position="99"/>
    </location>
    <ligand>
        <name>substrate</name>
    </ligand>
</feature>
<reference evidence="8 9" key="1">
    <citation type="submission" date="2018-05" db="EMBL/GenBank/DDBJ databases">
        <title>Lujinxingia marina gen. nov. sp. nov., a new facultative anaerobic member of the class Deltaproteobacteria, and proposal of Lujinxingaceae fam. nov.</title>
        <authorList>
            <person name="Li C.-M."/>
        </authorList>
    </citation>
    <scope>NUCLEOTIDE SEQUENCE [LARGE SCALE GENOMIC DNA]</scope>
    <source>
        <strain evidence="8 9">B210</strain>
    </source>
</reference>
<evidence type="ECO:0000256" key="4">
    <source>
        <dbReference type="ARBA" id="ARBA00022964"/>
    </source>
</evidence>
<dbReference type="PANTHER" id="PTHR15497">
    <property type="entry name" value="3-HYDROXYANTHRANILATE 3,4-DIOXYGENASE"/>
    <property type="match status" value="1"/>
</dbReference>
<comment type="cofactor">
    <cofactor evidence="7">
        <name>Fe(2+)</name>
        <dbReference type="ChEBI" id="CHEBI:29033"/>
    </cofactor>
    <text evidence="7">Binds 2 Fe(2+) ions per subunit.</text>
</comment>
<dbReference type="GO" id="GO:0006569">
    <property type="term" value="P:L-tryptophan catabolic process"/>
    <property type="evidence" value="ECO:0007669"/>
    <property type="project" value="UniProtKB-UniRule"/>
</dbReference>
<organism evidence="8 9">
    <name type="scientific">Lujinxingia litoralis</name>
    <dbReference type="NCBI Taxonomy" id="2211119"/>
    <lineage>
        <taxon>Bacteria</taxon>
        <taxon>Deltaproteobacteria</taxon>
        <taxon>Bradymonadales</taxon>
        <taxon>Lujinxingiaceae</taxon>
        <taxon>Lujinxingia</taxon>
    </lineage>
</organism>
<dbReference type="GO" id="GO:0019805">
    <property type="term" value="P:quinolinate biosynthetic process"/>
    <property type="evidence" value="ECO:0007669"/>
    <property type="project" value="UniProtKB-UniRule"/>
</dbReference>
<keyword evidence="2 7" id="KW-0662">Pyridine nucleotide biosynthesis</keyword>
<comment type="function">
    <text evidence="1 7">Catalyzes the oxidative ring opening of 3-hydroxyanthranilate to 2-amino-3-carboxymuconate semialdehyde, which spontaneously cyclizes to quinolinate.</text>
</comment>
<dbReference type="OrthoDB" id="5002379at2"/>
<feature type="binding site" evidence="7">
    <location>
        <position position="95"/>
    </location>
    <ligand>
        <name>Fe cation</name>
        <dbReference type="ChEBI" id="CHEBI:24875"/>
        <label>1</label>
        <note>catalytic</note>
    </ligand>
</feature>
<dbReference type="EC" id="1.13.11.6" evidence="7"/>
<evidence type="ECO:0000256" key="2">
    <source>
        <dbReference type="ARBA" id="ARBA00022642"/>
    </source>
</evidence>
<dbReference type="EMBL" id="QHKO01000004">
    <property type="protein sequence ID" value="RAL22311.1"/>
    <property type="molecule type" value="Genomic_DNA"/>
</dbReference>
<comment type="caution">
    <text evidence="8">The sequence shown here is derived from an EMBL/GenBank/DDBJ whole genome shotgun (WGS) entry which is preliminary data.</text>
</comment>
<proteinExistence type="inferred from homology"/>
<sequence length="170" mass="19733">MSKLLPPINFKEWIEDNRDAFKPPVGNKKIWEDANFMVFVVGGPNQRKDYHIDPSEEFFYQLEGDLVLKVVEDGEFRDITVREGEIFLLPSMVPHSPQRGPETIGLVIEHKRPESQNDGLRWYCEGCGEVLYEEFFYLTDIVGQLKAAIEAFWASDTLRTCKRCGIKMER</sequence>
<keyword evidence="3 7" id="KW-0479">Metal-binding</keyword>
<keyword evidence="4 7" id="KW-0223">Dioxygenase</keyword>
<evidence type="ECO:0000256" key="5">
    <source>
        <dbReference type="ARBA" id="ARBA00023002"/>
    </source>
</evidence>
<dbReference type="PANTHER" id="PTHR15497:SF1">
    <property type="entry name" value="3-HYDROXYANTHRANILATE 3,4-DIOXYGENASE"/>
    <property type="match status" value="1"/>
</dbReference>
<dbReference type="RefSeq" id="WP_111729882.1">
    <property type="nucleotide sequence ID" value="NZ_QHKO01000004.1"/>
</dbReference>
<dbReference type="GO" id="GO:0008198">
    <property type="term" value="F:ferrous iron binding"/>
    <property type="evidence" value="ECO:0007669"/>
    <property type="project" value="UniProtKB-UniRule"/>
</dbReference>
<dbReference type="NCBIfam" id="TIGR03037">
    <property type="entry name" value="anthran_nbaC"/>
    <property type="match status" value="1"/>
</dbReference>
<evidence type="ECO:0000256" key="7">
    <source>
        <dbReference type="HAMAP-Rule" id="MF_00825"/>
    </source>
</evidence>
<keyword evidence="9" id="KW-1185">Reference proteome</keyword>
<keyword evidence="6 7" id="KW-0408">Iron</keyword>